<dbReference type="EMBL" id="CP039543">
    <property type="protein sequence ID" value="QJT08728.1"/>
    <property type="molecule type" value="Genomic_DNA"/>
</dbReference>
<dbReference type="RefSeq" id="WP_144233894.1">
    <property type="nucleotide sequence ID" value="NZ_CP039543.1"/>
</dbReference>
<feature type="domain" description="Major facilitator superfamily (MFS) profile" evidence="5">
    <location>
        <begin position="178"/>
        <end position="412"/>
    </location>
</feature>
<protein>
    <submittedName>
        <fullName evidence="7">Arabinose transporter</fullName>
    </submittedName>
    <submittedName>
        <fullName evidence="6">MFS transporter</fullName>
    </submittedName>
</protein>
<evidence type="ECO:0000256" key="2">
    <source>
        <dbReference type="ARBA" id="ARBA00022989"/>
    </source>
</evidence>
<feature type="transmembrane region" description="Helical" evidence="4">
    <location>
        <begin position="310"/>
        <end position="336"/>
    </location>
</feature>
<keyword evidence="1 4" id="KW-0812">Transmembrane</keyword>
<feature type="transmembrane region" description="Helical" evidence="4">
    <location>
        <begin position="255"/>
        <end position="274"/>
    </location>
</feature>
<keyword evidence="9" id="KW-1185">Reference proteome</keyword>
<reference evidence="6 9" key="2">
    <citation type="submission" date="2019-04" db="EMBL/GenBank/DDBJ databases">
        <title>Isolation and culture of sulfate reducing bacteria from the cold seep of the South China Sea.</title>
        <authorList>
            <person name="Sun C."/>
            <person name="Liu R."/>
        </authorList>
    </citation>
    <scope>NUCLEOTIDE SEQUENCE [LARGE SCALE GENOMIC DNA]</scope>
    <source>
        <strain evidence="6 9">CS1</strain>
    </source>
</reference>
<dbReference type="Proteomes" id="UP000434052">
    <property type="component" value="Unassembled WGS sequence"/>
</dbReference>
<organism evidence="7 8">
    <name type="scientific">Oceanidesulfovibrio marinus</name>
    <dbReference type="NCBI Taxonomy" id="370038"/>
    <lineage>
        <taxon>Bacteria</taxon>
        <taxon>Pseudomonadati</taxon>
        <taxon>Thermodesulfobacteriota</taxon>
        <taxon>Desulfovibrionia</taxon>
        <taxon>Desulfovibrionales</taxon>
        <taxon>Desulfovibrionaceae</taxon>
        <taxon>Oceanidesulfovibrio</taxon>
    </lineage>
</organism>
<evidence type="ECO:0000313" key="8">
    <source>
        <dbReference type="Proteomes" id="UP000434052"/>
    </source>
</evidence>
<feature type="transmembrane region" description="Helical" evidence="4">
    <location>
        <begin position="85"/>
        <end position="108"/>
    </location>
</feature>
<dbReference type="GO" id="GO:0022857">
    <property type="term" value="F:transmembrane transporter activity"/>
    <property type="evidence" value="ECO:0007669"/>
    <property type="project" value="InterPro"/>
</dbReference>
<evidence type="ECO:0000313" key="9">
    <source>
        <dbReference type="Proteomes" id="UP000503251"/>
    </source>
</evidence>
<keyword evidence="2 4" id="KW-1133">Transmembrane helix</keyword>
<dbReference type="PANTHER" id="PTHR23531">
    <property type="entry name" value="QUINOLENE RESISTANCE PROTEIN NORA"/>
    <property type="match status" value="1"/>
</dbReference>
<dbReference type="PROSITE" id="PS50850">
    <property type="entry name" value="MFS"/>
    <property type="match status" value="1"/>
</dbReference>
<evidence type="ECO:0000259" key="5">
    <source>
        <dbReference type="PROSITE" id="PS50850"/>
    </source>
</evidence>
<dbReference type="AlphaFoldDB" id="A0A6P1ZNN5"/>
<feature type="transmembrane region" description="Helical" evidence="4">
    <location>
        <begin position="219"/>
        <end position="249"/>
    </location>
</feature>
<feature type="transmembrane region" description="Helical" evidence="4">
    <location>
        <begin position="20"/>
        <end position="44"/>
    </location>
</feature>
<sequence length="412" mass="42525">MSAEEIQTSNNSRWSLPALLPLMGVVFASFLVIGMAIPVVPLYVSHGLGLGTFMVGLAVSCEFATALFSRIWAGHHADTRGAKRTVIIGLIMGAIAGLLYVASLSLLSMQGLSILVLLLGRGLLGAAESFVITGALSWGLATAGVQNAGKVIAWLGTALWAGFAAGAPAGTALYDDYGFISIALGTIILPLLTLLFVVPLTAKQATNRSSSALKAMTQVLGVVWLPGIGLALTAVGFGAITTFGALLFAHRDWSSAWLVFTSLSVAFILGRILFGHLPDKLGGARVALVSVLVEAFGVLLIWLAPSPTLVFIGAAFTGLGYSLVYPGFGLVAVHLASPENYGLAMGTYTAFLDLSLGLAGPSLGLVAAHTGLGSVFLVSAVVVLCATPIALYLLKTRAAVRATSQEERLDNA</sequence>
<gene>
    <name evidence="7" type="ORF">DQK91_02670</name>
    <name evidence="6" type="ORF">E8L03_07235</name>
</gene>
<dbReference type="InterPro" id="IPR052714">
    <property type="entry name" value="MFS_Exporter"/>
</dbReference>
<name>A0A6P1ZNN5_9BACT</name>
<evidence type="ECO:0000313" key="7">
    <source>
        <dbReference type="EMBL" id="TVM36844.1"/>
    </source>
</evidence>
<dbReference type="NCBIfam" id="NF009048">
    <property type="entry name" value="PRK12382.1"/>
    <property type="match status" value="1"/>
</dbReference>
<dbReference type="PANTHER" id="PTHR23531:SF1">
    <property type="entry name" value="QUINOLENE RESISTANCE PROTEIN NORA"/>
    <property type="match status" value="1"/>
</dbReference>
<feature type="transmembrane region" description="Helical" evidence="4">
    <location>
        <begin position="177"/>
        <end position="198"/>
    </location>
</feature>
<feature type="transmembrane region" description="Helical" evidence="4">
    <location>
        <begin position="114"/>
        <end position="139"/>
    </location>
</feature>
<feature type="transmembrane region" description="Helical" evidence="4">
    <location>
        <begin position="374"/>
        <end position="394"/>
    </location>
</feature>
<proteinExistence type="predicted"/>
<feature type="transmembrane region" description="Helical" evidence="4">
    <location>
        <begin position="286"/>
        <end position="304"/>
    </location>
</feature>
<keyword evidence="3 4" id="KW-0472">Membrane</keyword>
<dbReference type="InterPro" id="IPR020846">
    <property type="entry name" value="MFS_dom"/>
</dbReference>
<feature type="transmembrane region" description="Helical" evidence="4">
    <location>
        <begin position="348"/>
        <end position="368"/>
    </location>
</feature>
<feature type="transmembrane region" description="Helical" evidence="4">
    <location>
        <begin position="50"/>
        <end position="73"/>
    </location>
</feature>
<reference evidence="7 8" key="1">
    <citation type="submission" date="2018-06" db="EMBL/GenBank/DDBJ databases">
        <title>Complete genome of Desulfovibrio marinus P48SEP.</title>
        <authorList>
            <person name="Crispim J.S."/>
            <person name="Vidigal P.M.P."/>
            <person name="Silva L.C.F."/>
            <person name="Araujo L.C."/>
            <person name="Laguardia C.N."/>
            <person name="Dias R.S."/>
            <person name="Sousa M.P."/>
            <person name="Paula S.O."/>
            <person name="Silva C."/>
        </authorList>
    </citation>
    <scope>NUCLEOTIDE SEQUENCE [LARGE SCALE GENOMIC DNA]</scope>
    <source>
        <strain evidence="7 8">P48SEP</strain>
    </source>
</reference>
<dbReference type="EMBL" id="QMIF01000001">
    <property type="protein sequence ID" value="TVM36844.1"/>
    <property type="molecule type" value="Genomic_DNA"/>
</dbReference>
<evidence type="ECO:0000256" key="1">
    <source>
        <dbReference type="ARBA" id="ARBA00022692"/>
    </source>
</evidence>
<dbReference type="InterPro" id="IPR011701">
    <property type="entry name" value="MFS"/>
</dbReference>
<dbReference type="InterPro" id="IPR036259">
    <property type="entry name" value="MFS_trans_sf"/>
</dbReference>
<dbReference type="OrthoDB" id="322544at2"/>
<dbReference type="Gene3D" id="1.20.1250.20">
    <property type="entry name" value="MFS general substrate transporter like domains"/>
    <property type="match status" value="1"/>
</dbReference>
<evidence type="ECO:0000313" key="6">
    <source>
        <dbReference type="EMBL" id="QJT08728.1"/>
    </source>
</evidence>
<evidence type="ECO:0000256" key="4">
    <source>
        <dbReference type="SAM" id="Phobius"/>
    </source>
</evidence>
<dbReference type="Proteomes" id="UP000503251">
    <property type="component" value="Chromosome"/>
</dbReference>
<feature type="transmembrane region" description="Helical" evidence="4">
    <location>
        <begin position="151"/>
        <end position="171"/>
    </location>
</feature>
<accession>A0A6P1ZNN5</accession>
<evidence type="ECO:0000256" key="3">
    <source>
        <dbReference type="ARBA" id="ARBA00023136"/>
    </source>
</evidence>
<dbReference type="Pfam" id="PF07690">
    <property type="entry name" value="MFS_1"/>
    <property type="match status" value="1"/>
</dbReference>
<dbReference type="SUPFAM" id="SSF103473">
    <property type="entry name" value="MFS general substrate transporter"/>
    <property type="match status" value="1"/>
</dbReference>